<evidence type="ECO:0000259" key="3">
    <source>
        <dbReference type="PROSITE" id="PS51194"/>
    </source>
</evidence>
<dbReference type="InterPro" id="IPR014001">
    <property type="entry name" value="Helicase_ATP-bd"/>
</dbReference>
<dbReference type="PANTHER" id="PTHR47396">
    <property type="entry name" value="TYPE I RESTRICTION ENZYME ECOKI R PROTEIN"/>
    <property type="match status" value="1"/>
</dbReference>
<accession>A0ABS4GXC3</accession>
<dbReference type="Pfam" id="PF04313">
    <property type="entry name" value="HSDR_N"/>
    <property type="match status" value="1"/>
</dbReference>
<evidence type="ECO:0000256" key="1">
    <source>
        <dbReference type="SAM" id="Coils"/>
    </source>
</evidence>
<dbReference type="CDD" id="cd18799">
    <property type="entry name" value="SF2_C_EcoAI-like"/>
    <property type="match status" value="1"/>
</dbReference>
<dbReference type="InterPro" id="IPR007409">
    <property type="entry name" value="Restrct_endonuc_type1_HsdR_N"/>
</dbReference>
<dbReference type="PROSITE" id="PS51194">
    <property type="entry name" value="HELICASE_CTER"/>
    <property type="match status" value="1"/>
</dbReference>
<dbReference type="PROSITE" id="PS51192">
    <property type="entry name" value="HELICASE_ATP_BIND_1"/>
    <property type="match status" value="1"/>
</dbReference>
<name>A0ABS4GXC3_9BACL</name>
<dbReference type="InterPro" id="IPR013670">
    <property type="entry name" value="EcoEI_R_C_dom"/>
</dbReference>
<dbReference type="CDD" id="cd18032">
    <property type="entry name" value="DEXHc_RE_I_III_res"/>
    <property type="match status" value="1"/>
</dbReference>
<dbReference type="InterPro" id="IPR050742">
    <property type="entry name" value="Helicase_Restrict-Modif_Enz"/>
</dbReference>
<gene>
    <name evidence="4" type="ORF">J2Z37_004941</name>
</gene>
<dbReference type="Gene3D" id="3.90.1570.30">
    <property type="match status" value="1"/>
</dbReference>
<reference evidence="4 5" key="1">
    <citation type="submission" date="2021-03" db="EMBL/GenBank/DDBJ databases">
        <title>Genomic Encyclopedia of Type Strains, Phase IV (KMG-IV): sequencing the most valuable type-strain genomes for metagenomic binning, comparative biology and taxonomic classification.</title>
        <authorList>
            <person name="Goeker M."/>
        </authorList>
    </citation>
    <scope>NUCLEOTIDE SEQUENCE [LARGE SCALE GENOMIC DNA]</scope>
    <source>
        <strain evidence="4 5">DSM 24738</strain>
    </source>
</reference>
<dbReference type="Gene3D" id="3.40.50.300">
    <property type="entry name" value="P-loop containing nucleotide triphosphate hydrolases"/>
    <property type="match status" value="2"/>
</dbReference>
<dbReference type="EC" id="3.1.21.3" evidence="4"/>
<dbReference type="InterPro" id="IPR027417">
    <property type="entry name" value="P-loop_NTPase"/>
</dbReference>
<dbReference type="Proteomes" id="UP001519343">
    <property type="component" value="Unassembled WGS sequence"/>
</dbReference>
<evidence type="ECO:0000313" key="4">
    <source>
        <dbReference type="EMBL" id="MBP1934921.1"/>
    </source>
</evidence>
<sequence length="1116" mass="128393">MTANFDFLLGQTEYSLFASACIEAERVLASSPAMAAVGCRKALELAAKWVYAADNTITMPYKDNLQSLIHEPSFKFAMENQTWGKLPYIIKLGNLAVHTDKSISRSDAILSLSALFEFVQWIDYCYGNNYEERHFEEAKIPAEKLTLDEAKIKEKDSLIEQKDSEIEALRAQIAAMSDRLTADKKKHKEERRFTPEDISEFRTRKKYIDVDLKLLGWTFGDDVREEVPLYGMPNPEEKGYADYVLYGKDGLPLAIIEAKRTSKDPKIGTQQAKLYADCLENMTGRRPMMFTTNGFETYLWDDVTSPQRRVSGFLSKSDLEKLMNRRSERKPLSDIPIDDKITDRYYQKEAIRAVTEAIEEGHRKALLVMATGTGKTRTASSLTDVLSRGGYVTNTLFLADRTALVKQAKDDFKNYLPDMSLCNLLSNKEDKTARIVFSTYPTMLNAIDSAKTEDGKRLFTPAHFDLIIIDEAHRSIFKKYRTIFEYLDGILVGLTATPKTEVDRNTYDFFEMESGIPTYAYDYETAVQKDHVLVPYHNIEVATKFLEQGITYDDLSEADKARYEEDFSDEDGEMPEYIPSPAVNEYIFNQATVDMVLEDLMTKGIKVAGGDRLGKTIIFAQNKRHAEYIVERFNKLYPQYRGHFAKRIISDDNYAQTIIDDFKVPEKVPHIAVSVDMLDTGIDVPEIVNLVFFKRVRSKAKFWQMIGRGTRLRKDLFGEGQDKTHFIIFDYLGNFEFFRANKEGLTAGEAQSLTEAIFSKRVRLIHHLQDGAFADDSYQEIRTGMVETVNKQIRALNTELISVKLQLQHIEKFKHKEAFVYLSDQDKSNLITYLAPLVFMDDPDEHAKRFDNLMYGIMIAQMEGMPQFKKGKKQLIEICTRLLKRATMPQIKEKLEFIKRVGTEDFWKNPDLPLFEKVRLALRDLLKLIVDEGPKNPLVYTNLTDEILTVKEGEVLDQAYDFESYRQKVNRYIESHRDHLAIHKLRNNIPLTASDYESLERIFVGELGTEDDYKREFKDTPFGLLVRKIAKLEYDAAMSVFSTFINDQSLTQTQIVFVKKVIDYVVQNGYIENVSELMKPPFDKPQSFIKLFDGAKQKQFVELILQLKENAVKIVG</sequence>
<comment type="caution">
    <text evidence="4">The sequence shown here is derived from an EMBL/GenBank/DDBJ whole genome shotgun (WGS) entry which is preliminary data.</text>
</comment>
<dbReference type="Pfam" id="PF08463">
    <property type="entry name" value="EcoEI_R_C"/>
    <property type="match status" value="1"/>
</dbReference>
<protein>
    <submittedName>
        <fullName evidence="4">Type I restriction enzyme R subunit</fullName>
        <ecNumber evidence="4">3.1.21.3</ecNumber>
    </submittedName>
</protein>
<feature type="coiled-coil region" evidence="1">
    <location>
        <begin position="152"/>
        <end position="186"/>
    </location>
</feature>
<dbReference type="Pfam" id="PF04851">
    <property type="entry name" value="ResIII"/>
    <property type="match status" value="1"/>
</dbReference>
<proteinExistence type="predicted"/>
<dbReference type="EMBL" id="JAGGKT010000031">
    <property type="protein sequence ID" value="MBP1934921.1"/>
    <property type="molecule type" value="Genomic_DNA"/>
</dbReference>
<dbReference type="InterPro" id="IPR001650">
    <property type="entry name" value="Helicase_C-like"/>
</dbReference>
<dbReference type="InterPro" id="IPR006935">
    <property type="entry name" value="Helicase/UvrB_N"/>
</dbReference>
<feature type="domain" description="Helicase C-terminal" evidence="3">
    <location>
        <begin position="592"/>
        <end position="761"/>
    </location>
</feature>
<keyword evidence="5" id="KW-1185">Reference proteome</keyword>
<keyword evidence="4" id="KW-0378">Hydrolase</keyword>
<feature type="domain" description="Helicase ATP-binding" evidence="2">
    <location>
        <begin position="356"/>
        <end position="516"/>
    </location>
</feature>
<dbReference type="RefSeq" id="WP_209812891.1">
    <property type="nucleotide sequence ID" value="NZ_JAGGKT010000031.1"/>
</dbReference>
<dbReference type="GO" id="GO:0009035">
    <property type="term" value="F:type I site-specific deoxyribonuclease activity"/>
    <property type="evidence" value="ECO:0007669"/>
    <property type="project" value="UniProtKB-EC"/>
</dbReference>
<dbReference type="SUPFAM" id="SSF52540">
    <property type="entry name" value="P-loop containing nucleoside triphosphate hydrolases"/>
    <property type="match status" value="1"/>
</dbReference>
<evidence type="ECO:0000313" key="5">
    <source>
        <dbReference type="Proteomes" id="UP001519343"/>
    </source>
</evidence>
<dbReference type="PANTHER" id="PTHR47396:SF1">
    <property type="entry name" value="ATP-DEPENDENT HELICASE IRC3-RELATED"/>
    <property type="match status" value="1"/>
</dbReference>
<organism evidence="4 5">
    <name type="scientific">Ammoniphilus resinae</name>
    <dbReference type="NCBI Taxonomy" id="861532"/>
    <lineage>
        <taxon>Bacteria</taxon>
        <taxon>Bacillati</taxon>
        <taxon>Bacillota</taxon>
        <taxon>Bacilli</taxon>
        <taxon>Bacillales</taxon>
        <taxon>Paenibacillaceae</taxon>
        <taxon>Aneurinibacillus group</taxon>
        <taxon>Ammoniphilus</taxon>
    </lineage>
</organism>
<dbReference type="SMART" id="SM00487">
    <property type="entry name" value="DEXDc"/>
    <property type="match status" value="1"/>
</dbReference>
<evidence type="ECO:0000259" key="2">
    <source>
        <dbReference type="PROSITE" id="PS51192"/>
    </source>
</evidence>
<keyword evidence="1" id="KW-0175">Coiled coil</keyword>
<dbReference type="Pfam" id="PF00271">
    <property type="entry name" value="Helicase_C"/>
    <property type="match status" value="1"/>
</dbReference>